<evidence type="ECO:0000313" key="13">
    <source>
        <dbReference type="Proteomes" id="UP000887458"/>
    </source>
</evidence>
<comment type="caution">
    <text evidence="12">The sequence shown here is derived from an EMBL/GenBank/DDBJ whole genome shotgun (WGS) entry which is preliminary data.</text>
</comment>
<keyword evidence="6 10" id="KW-0576">Peroxisome</keyword>
<dbReference type="PANTHER" id="PTHR23058">
    <property type="entry name" value="PEROXISOMAL MEMBRANE PROTEIN PEX14"/>
    <property type="match status" value="1"/>
</dbReference>
<evidence type="ECO:0000259" key="11">
    <source>
        <dbReference type="Pfam" id="PF04695"/>
    </source>
</evidence>
<comment type="function">
    <text evidence="10">Component of the PEX13-PEX14 docking complex, a translocon channel that specifically mediates the import of peroxisomal cargo proteins bound to PEX5 receptor. The PEX13-PEX14 docking complex forms a large import pore which can be opened to a diameter of about 9 nm. Mechanistically, PEX5 receptor along with cargo proteins associates with the PEX14 subunit of the PEX13-PEX14 docking complex in the cytosol, leading to the insertion of the receptor into the organelle membrane with the concomitant translocation of the cargo into the peroxisome matrix.</text>
</comment>
<keyword evidence="3 10" id="KW-0653">Protein transport</keyword>
<dbReference type="Proteomes" id="UP000887458">
    <property type="component" value="Unassembled WGS sequence"/>
</dbReference>
<evidence type="ECO:0000256" key="9">
    <source>
        <dbReference type="ARBA" id="ARBA00046271"/>
    </source>
</evidence>
<accession>A0ABQ8JQ21</accession>
<evidence type="ECO:0000256" key="2">
    <source>
        <dbReference type="ARBA" id="ARBA00022448"/>
    </source>
</evidence>
<dbReference type="InterPro" id="IPR036388">
    <property type="entry name" value="WH-like_DNA-bd_sf"/>
</dbReference>
<reference evidence="12 13" key="2">
    <citation type="journal article" date="2022" name="Mol. Biol. Evol.">
        <title>Comparative Genomics Reveals Insights into the Divergent Evolution of Astigmatic Mites and Household Pest Adaptations.</title>
        <authorList>
            <person name="Xiong Q."/>
            <person name="Wan A.T."/>
            <person name="Liu X."/>
            <person name="Fung C.S."/>
            <person name="Xiao X."/>
            <person name="Malainual N."/>
            <person name="Hou J."/>
            <person name="Wang L."/>
            <person name="Wang M."/>
            <person name="Yang K.Y."/>
            <person name="Cui Y."/>
            <person name="Leung E.L."/>
            <person name="Nong W."/>
            <person name="Shin S.K."/>
            <person name="Au S.W."/>
            <person name="Jeong K.Y."/>
            <person name="Chew F.T."/>
            <person name="Hui J.H."/>
            <person name="Leung T.F."/>
            <person name="Tungtrongchitr A."/>
            <person name="Zhong N."/>
            <person name="Liu Z."/>
            <person name="Tsui S.K."/>
        </authorList>
    </citation>
    <scope>NUCLEOTIDE SEQUENCE [LARGE SCALE GENOMIC DNA]</scope>
    <source>
        <strain evidence="12">Derp</strain>
    </source>
</reference>
<feature type="domain" description="Peroxisome membrane anchor protein Pex14p N-terminal" evidence="11">
    <location>
        <begin position="86"/>
        <end position="128"/>
    </location>
</feature>
<dbReference type="EMBL" id="NJHN03000029">
    <property type="protein sequence ID" value="KAH9424450.1"/>
    <property type="molecule type" value="Genomic_DNA"/>
</dbReference>
<evidence type="ECO:0000256" key="3">
    <source>
        <dbReference type="ARBA" id="ARBA00022927"/>
    </source>
</evidence>
<evidence type="ECO:0000256" key="10">
    <source>
        <dbReference type="RuleBase" id="RU367032"/>
    </source>
</evidence>
<keyword evidence="4" id="KW-0811">Translocation</keyword>
<evidence type="ECO:0000256" key="1">
    <source>
        <dbReference type="ARBA" id="ARBA00005443"/>
    </source>
</evidence>
<reference evidence="12 13" key="1">
    <citation type="journal article" date="2018" name="J. Allergy Clin. Immunol.">
        <title>High-quality assembly of Dermatophagoides pteronyssinus genome and transcriptome reveals a wide range of novel allergens.</title>
        <authorList>
            <person name="Liu X.Y."/>
            <person name="Yang K.Y."/>
            <person name="Wang M.Q."/>
            <person name="Kwok J.S."/>
            <person name="Zeng X."/>
            <person name="Yang Z."/>
            <person name="Xiao X.J."/>
            <person name="Lau C.P."/>
            <person name="Li Y."/>
            <person name="Huang Z.M."/>
            <person name="Ba J.G."/>
            <person name="Yim A.K."/>
            <person name="Ouyang C.Y."/>
            <person name="Ngai S.M."/>
            <person name="Chan T.F."/>
            <person name="Leung E.L."/>
            <person name="Liu L."/>
            <person name="Liu Z.G."/>
            <person name="Tsui S.K."/>
        </authorList>
    </citation>
    <scope>NUCLEOTIDE SEQUENCE [LARGE SCALE GENOMIC DNA]</scope>
    <source>
        <strain evidence="12">Derp</strain>
    </source>
</reference>
<evidence type="ECO:0000256" key="4">
    <source>
        <dbReference type="ARBA" id="ARBA00023010"/>
    </source>
</evidence>
<comment type="similarity">
    <text evidence="1 10">Belongs to the peroxin-14 family.</text>
</comment>
<keyword evidence="2 10" id="KW-0813">Transport</keyword>
<protein>
    <recommendedName>
        <fullName evidence="7 10">Peroxisomal membrane protein PEX14</fullName>
    </recommendedName>
    <alternativeName>
        <fullName evidence="8 10">Peroxin-14</fullName>
    </alternativeName>
</protein>
<keyword evidence="5 10" id="KW-0472">Membrane</keyword>
<comment type="subcellular location">
    <subcellularLocation>
        <location evidence="9 10">Peroxisome membrane</location>
    </subcellularLocation>
</comment>
<evidence type="ECO:0000256" key="5">
    <source>
        <dbReference type="ARBA" id="ARBA00023136"/>
    </source>
</evidence>
<evidence type="ECO:0000256" key="6">
    <source>
        <dbReference type="ARBA" id="ARBA00023140"/>
    </source>
</evidence>
<evidence type="ECO:0000313" key="12">
    <source>
        <dbReference type="EMBL" id="KAH9424450.1"/>
    </source>
</evidence>
<name>A0ABQ8JQ21_DERPT</name>
<gene>
    <name evidence="12" type="primary">PEX14</name>
    <name evidence="12" type="ORF">DERP_004635</name>
</gene>
<evidence type="ECO:0000256" key="7">
    <source>
        <dbReference type="ARBA" id="ARBA00029502"/>
    </source>
</evidence>
<dbReference type="InterPro" id="IPR006785">
    <property type="entry name" value="Pex14_N"/>
</dbReference>
<keyword evidence="13" id="KW-1185">Reference proteome</keyword>
<dbReference type="InterPro" id="IPR025655">
    <property type="entry name" value="PEX14"/>
</dbReference>
<dbReference type="Gene3D" id="1.10.10.10">
    <property type="entry name" value="Winged helix-like DNA-binding domain superfamily/Winged helix DNA-binding domain"/>
    <property type="match status" value="1"/>
</dbReference>
<proteinExistence type="inferred from homology"/>
<evidence type="ECO:0000256" key="8">
    <source>
        <dbReference type="ARBA" id="ARBA00029691"/>
    </source>
</evidence>
<organism evidence="12 13">
    <name type="scientific">Dermatophagoides pteronyssinus</name>
    <name type="common">European house dust mite</name>
    <dbReference type="NCBI Taxonomy" id="6956"/>
    <lineage>
        <taxon>Eukaryota</taxon>
        <taxon>Metazoa</taxon>
        <taxon>Ecdysozoa</taxon>
        <taxon>Arthropoda</taxon>
        <taxon>Chelicerata</taxon>
        <taxon>Arachnida</taxon>
        <taxon>Acari</taxon>
        <taxon>Acariformes</taxon>
        <taxon>Sarcoptiformes</taxon>
        <taxon>Astigmata</taxon>
        <taxon>Psoroptidia</taxon>
        <taxon>Analgoidea</taxon>
        <taxon>Pyroglyphidae</taxon>
        <taxon>Dermatophagoidinae</taxon>
        <taxon>Dermatophagoides</taxon>
    </lineage>
</organism>
<dbReference type="Pfam" id="PF04695">
    <property type="entry name" value="Pex14_N"/>
    <property type="match status" value="1"/>
</dbReference>
<dbReference type="PANTHER" id="PTHR23058:SF0">
    <property type="entry name" value="PEROXISOMAL MEMBRANE PROTEIN PEX14"/>
    <property type="match status" value="1"/>
</dbReference>
<sequence length="284" mass="33349">MILAHCIDDEKNFLVISLIEYFCFLHYFNDWRQDTFGEFIDFLKKIAKRMATEQLTVENSIQTNVFDPKQQNLTGVNGNNGYIMIRKYLINSAVNFLQNSRLKLSTKEEKRTFLFEKGLTSDEIDFAFELAIRRPLNDETIQKELDNIISKQDISLISYSIRMSGQFLLWAGFIYGFYAIYREKIRPYLFETLKNDRPEEKISKKIDELNKQIADLSTNLSIVHEFITTYCRLRDDSSQKIKSELSSIKALLVNRNQFPSIPTIPKWQQQSIINDKNEMANNSE</sequence>